<dbReference type="InterPro" id="IPR010982">
    <property type="entry name" value="Lambda_DNA-bd_dom_sf"/>
</dbReference>
<proteinExistence type="predicted"/>
<sequence length="152" mass="16542">MSSLNEIFGIDPDAPEVIRARHLIENDQDLLDSLVRIRKERGLSQGDVAKILGVKQPSVADFEAHDSNPTMARIRRYADAVGALISHKVEMDTGQLLDDRRGQWVSASLEVEVTAPQGAREQRKVIPISAARSWSVTAADPASSSGTWILGA</sequence>
<dbReference type="AlphaFoldDB" id="A0A1M6JLA8"/>
<dbReference type="EMBL" id="FQZG01000051">
    <property type="protein sequence ID" value="SHJ47489.1"/>
    <property type="molecule type" value="Genomic_DNA"/>
</dbReference>
<dbReference type="GO" id="GO:0003677">
    <property type="term" value="F:DNA binding"/>
    <property type="evidence" value="ECO:0007669"/>
    <property type="project" value="InterPro"/>
</dbReference>
<dbReference type="CDD" id="cd00093">
    <property type="entry name" value="HTH_XRE"/>
    <property type="match status" value="1"/>
</dbReference>
<dbReference type="OrthoDB" id="3256054at2"/>
<dbReference type="RefSeq" id="WP_073188985.1">
    <property type="nucleotide sequence ID" value="NZ_FQZG01000051.1"/>
</dbReference>
<gene>
    <name evidence="2" type="ORF">SAMN02745244_02594</name>
</gene>
<name>A0A1M6JLA8_9ACTN</name>
<accession>A0A1M6JLA8</accession>
<evidence type="ECO:0000259" key="1">
    <source>
        <dbReference type="PROSITE" id="PS50943"/>
    </source>
</evidence>
<dbReference type="STRING" id="1123357.SAMN02745244_02594"/>
<evidence type="ECO:0000313" key="3">
    <source>
        <dbReference type="Proteomes" id="UP000184512"/>
    </source>
</evidence>
<evidence type="ECO:0000313" key="2">
    <source>
        <dbReference type="EMBL" id="SHJ47489.1"/>
    </source>
</evidence>
<dbReference type="PROSITE" id="PS50943">
    <property type="entry name" value="HTH_CROC1"/>
    <property type="match status" value="1"/>
</dbReference>
<keyword evidence="3" id="KW-1185">Reference proteome</keyword>
<dbReference type="Proteomes" id="UP000184512">
    <property type="component" value="Unassembled WGS sequence"/>
</dbReference>
<dbReference type="SUPFAM" id="SSF47413">
    <property type="entry name" value="lambda repressor-like DNA-binding domains"/>
    <property type="match status" value="1"/>
</dbReference>
<dbReference type="InterPro" id="IPR001387">
    <property type="entry name" value="Cro/C1-type_HTH"/>
</dbReference>
<dbReference type="Gene3D" id="1.10.260.40">
    <property type="entry name" value="lambda repressor-like DNA-binding domains"/>
    <property type="match status" value="1"/>
</dbReference>
<organism evidence="2 3">
    <name type="scientific">Tessaracoccus bendigoensis DSM 12906</name>
    <dbReference type="NCBI Taxonomy" id="1123357"/>
    <lineage>
        <taxon>Bacteria</taxon>
        <taxon>Bacillati</taxon>
        <taxon>Actinomycetota</taxon>
        <taxon>Actinomycetes</taxon>
        <taxon>Propionibacteriales</taxon>
        <taxon>Propionibacteriaceae</taxon>
        <taxon>Tessaracoccus</taxon>
    </lineage>
</organism>
<dbReference type="Pfam" id="PF01381">
    <property type="entry name" value="HTH_3"/>
    <property type="match status" value="1"/>
</dbReference>
<dbReference type="SMART" id="SM00530">
    <property type="entry name" value="HTH_XRE"/>
    <property type="match status" value="1"/>
</dbReference>
<protein>
    <submittedName>
        <fullName evidence="2">Helix-turn-helix domain-containing protein</fullName>
    </submittedName>
</protein>
<reference evidence="2 3" key="1">
    <citation type="submission" date="2016-11" db="EMBL/GenBank/DDBJ databases">
        <authorList>
            <person name="Jaros S."/>
            <person name="Januszkiewicz K."/>
            <person name="Wedrychowicz H."/>
        </authorList>
    </citation>
    <scope>NUCLEOTIDE SEQUENCE [LARGE SCALE GENOMIC DNA]</scope>
    <source>
        <strain evidence="2 3">DSM 12906</strain>
    </source>
</reference>
<feature type="domain" description="HTH cro/C1-type" evidence="1">
    <location>
        <begin position="34"/>
        <end position="88"/>
    </location>
</feature>